<dbReference type="KEGG" id="bhu:bhn_I1352"/>
<organism evidence="2 3">
    <name type="scientific">Butyrivibrio hungatei</name>
    <dbReference type="NCBI Taxonomy" id="185008"/>
    <lineage>
        <taxon>Bacteria</taxon>
        <taxon>Bacillati</taxon>
        <taxon>Bacillota</taxon>
        <taxon>Clostridia</taxon>
        <taxon>Lachnospirales</taxon>
        <taxon>Lachnospiraceae</taxon>
        <taxon>Butyrivibrio</taxon>
    </lineage>
</organism>
<dbReference type="InterPro" id="IPR018768">
    <property type="entry name" value="DUF2344"/>
</dbReference>
<name>A0A1D9P1B2_9FIRM</name>
<accession>A0A1D9P1B2</accession>
<keyword evidence="3" id="KW-1185">Reference proteome</keyword>
<dbReference type="Proteomes" id="UP000179284">
    <property type="component" value="Chromosome I"/>
</dbReference>
<reference evidence="3" key="1">
    <citation type="submission" date="2016-10" db="EMBL/GenBank/DDBJ databases">
        <title>The complete genome sequence of the rumen bacterium Butyrivibrio hungatei MB2003.</title>
        <authorList>
            <person name="Palevich N."/>
            <person name="Kelly W.J."/>
            <person name="Leahy S.C."/>
            <person name="Altermann E."/>
            <person name="Rakonjac J."/>
            <person name="Attwood G.T."/>
        </authorList>
    </citation>
    <scope>NUCLEOTIDE SEQUENCE [LARGE SCALE GENOMIC DNA]</scope>
    <source>
        <strain evidence="3">MB2003</strain>
    </source>
</reference>
<proteinExistence type="predicted"/>
<evidence type="ECO:0000313" key="3">
    <source>
        <dbReference type="Proteomes" id="UP000179284"/>
    </source>
</evidence>
<dbReference type="AlphaFoldDB" id="A0A1D9P1B2"/>
<dbReference type="EMBL" id="CP017831">
    <property type="protein sequence ID" value="AOZ96386.1"/>
    <property type="molecule type" value="Genomic_DNA"/>
</dbReference>
<gene>
    <name evidence="2" type="ORF">bhn_I1352</name>
</gene>
<dbReference type="NCBIfam" id="TIGR03936">
    <property type="entry name" value="sam_1_link_chp"/>
    <property type="match status" value="1"/>
</dbReference>
<dbReference type="OrthoDB" id="9780488at2"/>
<evidence type="ECO:0000259" key="1">
    <source>
        <dbReference type="Pfam" id="PF10105"/>
    </source>
</evidence>
<evidence type="ECO:0000313" key="2">
    <source>
        <dbReference type="EMBL" id="AOZ96386.1"/>
    </source>
</evidence>
<dbReference type="RefSeq" id="WP_071176079.1">
    <property type="nucleotide sequence ID" value="NZ_CP017831.1"/>
</dbReference>
<protein>
    <recommendedName>
        <fullName evidence="1">DUF2344 domain-containing protein</fullName>
    </recommendedName>
</protein>
<dbReference type="Pfam" id="PF10105">
    <property type="entry name" value="DUF2344"/>
    <property type="match status" value="1"/>
</dbReference>
<sequence length="242" mass="27707">MHKLRLKFSKTGPIKFVGHLDIMRYFQKAIRRAEVDIKYSEGFSPHQLLSFAQPLSVGATSDGEYLDMTVNSMVSTTDVMNRLNSVMNEGIKILAVEELNEHSAKAMTDTYAAKYVLSFRPNSKPDFDWIAEMEKYLSGDKLPAMKKTKSGMKEIDMKPMIFAHEFDEKEQTGTFLLSMSSLETLKPTLLFGAFFESIGKEFSTSSLNIHRVDIYKLVDNGDRRYIEPFITNDMNERFYLNG</sequence>
<feature type="domain" description="DUF2344" evidence="1">
    <location>
        <begin position="3"/>
        <end position="187"/>
    </location>
</feature>